<dbReference type="Pfam" id="PF11708">
    <property type="entry name" value="Slu7"/>
    <property type="match status" value="1"/>
</dbReference>
<evidence type="ECO:0000256" key="8">
    <source>
        <dbReference type="SAM" id="Coils"/>
    </source>
</evidence>
<comment type="similarity">
    <text evidence="2 7">Belongs to the SLU7 family.</text>
</comment>
<accession>A0A0F7SKX3</accession>
<feature type="domain" description="Pre-mRNA-splicing factor SLU7" evidence="10">
    <location>
        <begin position="138"/>
        <end position="406"/>
    </location>
</feature>
<evidence type="ECO:0000256" key="4">
    <source>
        <dbReference type="ARBA" id="ARBA00022728"/>
    </source>
</evidence>
<evidence type="ECO:0000256" key="9">
    <source>
        <dbReference type="SAM" id="MobiDB-lite"/>
    </source>
</evidence>
<reference evidence="11" key="1">
    <citation type="submission" date="2014-08" db="EMBL/GenBank/DDBJ databases">
        <authorList>
            <person name="Sharma Rahul"/>
            <person name="Thines Marco"/>
        </authorList>
    </citation>
    <scope>NUCLEOTIDE SEQUENCE</scope>
</reference>
<keyword evidence="4 7" id="KW-0747">Spliceosome</keyword>
<comment type="subunit">
    <text evidence="7">Associated with the spliceosome.</text>
</comment>
<dbReference type="GO" id="GO:0005681">
    <property type="term" value="C:spliceosomal complex"/>
    <property type="evidence" value="ECO:0007669"/>
    <property type="project" value="UniProtKB-UniRule"/>
</dbReference>
<feature type="compositionally biased region" description="Basic and acidic residues" evidence="9">
    <location>
        <begin position="507"/>
        <end position="533"/>
    </location>
</feature>
<proteinExistence type="inferred from homology"/>
<dbReference type="PANTHER" id="PTHR12942">
    <property type="entry name" value="STEP II SPLICING FACTOR SLU7"/>
    <property type="match status" value="1"/>
</dbReference>
<evidence type="ECO:0000256" key="2">
    <source>
        <dbReference type="ARBA" id="ARBA00007203"/>
    </source>
</evidence>
<feature type="region of interest" description="Disordered" evidence="9">
    <location>
        <begin position="1"/>
        <end position="35"/>
    </location>
</feature>
<dbReference type="AlphaFoldDB" id="A0A0F7SKX3"/>
<evidence type="ECO:0000256" key="5">
    <source>
        <dbReference type="ARBA" id="ARBA00023187"/>
    </source>
</evidence>
<evidence type="ECO:0000313" key="11">
    <source>
        <dbReference type="EMBL" id="CDZ98298.1"/>
    </source>
</evidence>
<feature type="region of interest" description="Disordered" evidence="9">
    <location>
        <begin position="197"/>
        <end position="228"/>
    </location>
</feature>
<evidence type="ECO:0000256" key="3">
    <source>
        <dbReference type="ARBA" id="ARBA00022664"/>
    </source>
</evidence>
<feature type="coiled-coil region" evidence="8">
    <location>
        <begin position="154"/>
        <end position="184"/>
    </location>
</feature>
<protein>
    <recommendedName>
        <fullName evidence="7">Pre-mRNA-splicing factor SLU7</fullName>
    </recommendedName>
</protein>
<dbReference type="EMBL" id="LN483326">
    <property type="protein sequence ID" value="CDZ98298.1"/>
    <property type="molecule type" value="Genomic_DNA"/>
</dbReference>
<dbReference type="InterPro" id="IPR039974">
    <property type="entry name" value="Splicing_factor_SLU7"/>
</dbReference>
<feature type="compositionally biased region" description="Acidic residues" evidence="9">
    <location>
        <begin position="203"/>
        <end position="216"/>
    </location>
</feature>
<keyword evidence="3 7" id="KW-0507">mRNA processing</keyword>
<dbReference type="GO" id="GO:0000398">
    <property type="term" value="P:mRNA splicing, via spliceosome"/>
    <property type="evidence" value="ECO:0007669"/>
    <property type="project" value="UniProtKB-UniRule"/>
</dbReference>
<evidence type="ECO:0000256" key="1">
    <source>
        <dbReference type="ARBA" id="ARBA00004123"/>
    </source>
</evidence>
<feature type="compositionally biased region" description="Polar residues" evidence="9">
    <location>
        <begin position="554"/>
        <end position="563"/>
    </location>
</feature>
<dbReference type="GO" id="GO:0030628">
    <property type="term" value="F:pre-mRNA 3'-splice site binding"/>
    <property type="evidence" value="ECO:0007669"/>
    <property type="project" value="UniProtKB-UniRule"/>
</dbReference>
<feature type="compositionally biased region" description="Polar residues" evidence="9">
    <location>
        <begin position="484"/>
        <end position="496"/>
    </location>
</feature>
<evidence type="ECO:0000259" key="10">
    <source>
        <dbReference type="Pfam" id="PF11708"/>
    </source>
</evidence>
<feature type="compositionally biased region" description="Polar residues" evidence="9">
    <location>
        <begin position="464"/>
        <end position="475"/>
    </location>
</feature>
<evidence type="ECO:0000256" key="7">
    <source>
        <dbReference type="RuleBase" id="RU367071"/>
    </source>
</evidence>
<keyword evidence="8" id="KW-0175">Coiled coil</keyword>
<comment type="function">
    <text evidence="7">Involved in pre-mRNA splicing.</text>
</comment>
<feature type="compositionally biased region" description="Basic and acidic residues" evidence="9">
    <location>
        <begin position="7"/>
        <end position="22"/>
    </location>
</feature>
<organism evidence="11">
    <name type="scientific">Phaffia rhodozyma</name>
    <name type="common">Yeast</name>
    <name type="synonym">Xanthophyllomyces dendrorhous</name>
    <dbReference type="NCBI Taxonomy" id="264483"/>
    <lineage>
        <taxon>Eukaryota</taxon>
        <taxon>Fungi</taxon>
        <taxon>Dikarya</taxon>
        <taxon>Basidiomycota</taxon>
        <taxon>Agaricomycotina</taxon>
        <taxon>Tremellomycetes</taxon>
        <taxon>Cystofilobasidiales</taxon>
        <taxon>Mrakiaceae</taxon>
        <taxon>Phaffia</taxon>
    </lineage>
</organism>
<dbReference type="InterPro" id="IPR021715">
    <property type="entry name" value="Slu7_dom"/>
</dbReference>
<feature type="region of interest" description="Disordered" evidence="9">
    <location>
        <begin position="461"/>
        <end position="596"/>
    </location>
</feature>
<sequence>MSAAGKLSREEWRRQKDLEAARKAGTVPAEVDEEGRAINPHIPEYITKAPWYLDTGRPSLNHQRRPEYDSSSSKLDSWYDRGQTAGPAATKYRKGACENCGAMTHKTKDCVERPRKKGAKFTNKDIVPDEVIQNVGGDWVTKRDRWNGYDPSEYQKVHEEWDALEEARKRIREEEIDNQTTTDLAAVKKVAKAGKTKVKADDDFGSSEDEDEDEDKYADAADAAGQKVDTKSRITVRNLRIREDTAKYLMNLDAESAHYDPKTRSMREAPVVGGRPEDMQFAGDNFLRYSGDATNIQKLQLFAWNSAARGNDVHLNANPTQGSILHKQFLEKKADLKDTTKVSILEKYGGEEHLKTLPRELLTGQTEDYVEYSRTGQVIKGRERAKPKSKYEEDVITGNHTTIWGSWYNLKSGQWGYACCHATLHGAYCTGATGLAASAEESNVKSLLAKAAAFSAPPPVAASIESTVGSPSLNSDPKGKGKASDSTTSNGASTGKDSAVPQFSKVRVGEGEVKLDKEKLERALEEERKRKQEAEEEQSGGGFSMAGRKKVKYNNASGNTNGDEVTEEQLEAYRLSRSHDADDPMAQLKGDELLPL</sequence>
<evidence type="ECO:0000256" key="6">
    <source>
        <dbReference type="ARBA" id="ARBA00023242"/>
    </source>
</evidence>
<keyword evidence="5 7" id="KW-0508">mRNA splicing</keyword>
<feature type="region of interest" description="Disordered" evidence="9">
    <location>
        <begin position="53"/>
        <end position="92"/>
    </location>
</feature>
<name>A0A0F7SKX3_PHARH</name>
<comment type="subcellular location">
    <subcellularLocation>
        <location evidence="1 7">Nucleus</location>
    </subcellularLocation>
</comment>
<keyword evidence="6 7" id="KW-0539">Nucleus</keyword>
<dbReference type="PANTHER" id="PTHR12942:SF2">
    <property type="entry name" value="PRE-MRNA-SPLICING FACTOR SLU7"/>
    <property type="match status" value="1"/>
</dbReference>